<organism evidence="16 17">
    <name type="scientific">Engystomops pustulosus</name>
    <name type="common">Tungara frog</name>
    <name type="synonym">Physalaemus pustulosus</name>
    <dbReference type="NCBI Taxonomy" id="76066"/>
    <lineage>
        <taxon>Eukaryota</taxon>
        <taxon>Metazoa</taxon>
        <taxon>Chordata</taxon>
        <taxon>Craniata</taxon>
        <taxon>Vertebrata</taxon>
        <taxon>Euteleostomi</taxon>
        <taxon>Amphibia</taxon>
        <taxon>Batrachia</taxon>
        <taxon>Anura</taxon>
        <taxon>Neobatrachia</taxon>
        <taxon>Hyloidea</taxon>
        <taxon>Leptodactylidae</taxon>
        <taxon>Leiuperinae</taxon>
        <taxon>Engystomops</taxon>
    </lineage>
</organism>
<evidence type="ECO:0000256" key="3">
    <source>
        <dbReference type="ARBA" id="ARBA00022525"/>
    </source>
</evidence>
<dbReference type="GO" id="GO:0005615">
    <property type="term" value="C:extracellular space"/>
    <property type="evidence" value="ECO:0007669"/>
    <property type="project" value="TreeGrafter"/>
</dbReference>
<dbReference type="GO" id="GO:0008083">
    <property type="term" value="F:growth factor activity"/>
    <property type="evidence" value="ECO:0007669"/>
    <property type="project" value="UniProtKB-KW"/>
</dbReference>
<evidence type="ECO:0000256" key="9">
    <source>
        <dbReference type="ARBA" id="ARBA00023136"/>
    </source>
</evidence>
<keyword evidence="7 13" id="KW-1133">Transmembrane helix</keyword>
<evidence type="ECO:0000256" key="4">
    <source>
        <dbReference type="ARBA" id="ARBA00022536"/>
    </source>
</evidence>
<dbReference type="PROSITE" id="PS50026">
    <property type="entry name" value="EGF_3"/>
    <property type="match status" value="1"/>
</dbReference>
<dbReference type="GO" id="GO:0005154">
    <property type="term" value="F:epidermal growth factor receptor binding"/>
    <property type="evidence" value="ECO:0007669"/>
    <property type="project" value="TreeGrafter"/>
</dbReference>
<feature type="transmembrane region" description="Helical" evidence="13">
    <location>
        <begin position="108"/>
        <end position="131"/>
    </location>
</feature>
<name>A0AAV7D9H1_ENGPU</name>
<keyword evidence="11" id="KW-0325">Glycoprotein</keyword>
<dbReference type="Gene3D" id="2.10.25.10">
    <property type="entry name" value="Laminin"/>
    <property type="match status" value="1"/>
</dbReference>
<dbReference type="GO" id="GO:0045840">
    <property type="term" value="P:positive regulation of mitotic nuclear division"/>
    <property type="evidence" value="ECO:0007669"/>
    <property type="project" value="TreeGrafter"/>
</dbReference>
<keyword evidence="9 13" id="KW-0472">Membrane</keyword>
<comment type="caution">
    <text evidence="12">Lacks conserved residue(s) required for the propagation of feature annotation.</text>
</comment>
<feature type="chain" id="PRO_5044023493" description="EGF-like domain-containing protein" evidence="14">
    <location>
        <begin position="25"/>
        <end position="154"/>
    </location>
</feature>
<comment type="caution">
    <text evidence="16">The sequence shown here is derived from an EMBL/GenBank/DDBJ whole genome shotgun (WGS) entry which is preliminary data.</text>
</comment>
<keyword evidence="3" id="KW-0964">Secreted</keyword>
<comment type="subcellular location">
    <subcellularLocation>
        <location evidence="1">Membrane</location>
        <topology evidence="1">Single-pass type I membrane protein</topology>
    </subcellularLocation>
    <subcellularLocation>
        <location evidence="2">Secreted</location>
    </subcellularLocation>
</comment>
<evidence type="ECO:0000256" key="1">
    <source>
        <dbReference type="ARBA" id="ARBA00004479"/>
    </source>
</evidence>
<keyword evidence="10 12" id="KW-1015">Disulfide bond</keyword>
<evidence type="ECO:0000256" key="10">
    <source>
        <dbReference type="ARBA" id="ARBA00023157"/>
    </source>
</evidence>
<dbReference type="EMBL" id="WNYA01000001">
    <property type="protein sequence ID" value="KAG8593302.1"/>
    <property type="molecule type" value="Genomic_DNA"/>
</dbReference>
<protein>
    <recommendedName>
        <fullName evidence="15">EGF-like domain-containing protein</fullName>
    </recommendedName>
</protein>
<evidence type="ECO:0000256" key="7">
    <source>
        <dbReference type="ARBA" id="ARBA00022989"/>
    </source>
</evidence>
<evidence type="ECO:0000259" key="15">
    <source>
        <dbReference type="PROSITE" id="PS50026"/>
    </source>
</evidence>
<dbReference type="InterPro" id="IPR000742">
    <property type="entry name" value="EGF"/>
</dbReference>
<dbReference type="PRINTS" id="PR00009">
    <property type="entry name" value="EGFTGF"/>
</dbReference>
<accession>A0AAV7D9H1</accession>
<feature type="domain" description="EGF-like" evidence="15">
    <location>
        <begin position="55"/>
        <end position="95"/>
    </location>
</feature>
<keyword evidence="17" id="KW-1185">Reference proteome</keyword>
<dbReference type="GO" id="GO:0016020">
    <property type="term" value="C:membrane"/>
    <property type="evidence" value="ECO:0007669"/>
    <property type="project" value="UniProtKB-SubCell"/>
</dbReference>
<gene>
    <name evidence="16" type="ORF">GDO81_000789</name>
</gene>
<evidence type="ECO:0000313" key="16">
    <source>
        <dbReference type="EMBL" id="KAG8593302.1"/>
    </source>
</evidence>
<evidence type="ECO:0000313" key="17">
    <source>
        <dbReference type="Proteomes" id="UP000824782"/>
    </source>
</evidence>
<dbReference type="PANTHER" id="PTHR10740:SF11">
    <property type="entry name" value="PROEPIREGULIN"/>
    <property type="match status" value="1"/>
</dbReference>
<evidence type="ECO:0000256" key="13">
    <source>
        <dbReference type="SAM" id="Phobius"/>
    </source>
</evidence>
<dbReference type="SUPFAM" id="SSF57196">
    <property type="entry name" value="EGF/Laminin"/>
    <property type="match status" value="1"/>
</dbReference>
<evidence type="ECO:0000256" key="2">
    <source>
        <dbReference type="ARBA" id="ARBA00004613"/>
    </source>
</evidence>
<keyword evidence="6 14" id="KW-0732">Signal</keyword>
<proteinExistence type="predicted"/>
<evidence type="ECO:0000256" key="11">
    <source>
        <dbReference type="ARBA" id="ARBA00023180"/>
    </source>
</evidence>
<dbReference type="PROSITE" id="PS01186">
    <property type="entry name" value="EGF_2"/>
    <property type="match status" value="1"/>
</dbReference>
<dbReference type="Proteomes" id="UP000824782">
    <property type="component" value="Unassembled WGS sequence"/>
</dbReference>
<dbReference type="GO" id="GO:0008284">
    <property type="term" value="P:positive regulation of cell population proliferation"/>
    <property type="evidence" value="ECO:0007669"/>
    <property type="project" value="TreeGrafter"/>
</dbReference>
<evidence type="ECO:0000256" key="6">
    <source>
        <dbReference type="ARBA" id="ARBA00022729"/>
    </source>
</evidence>
<dbReference type="PANTHER" id="PTHR10740">
    <property type="entry name" value="TRANSFORMING GROWTH FACTOR ALPHA"/>
    <property type="match status" value="1"/>
</dbReference>
<evidence type="ECO:0000256" key="14">
    <source>
        <dbReference type="SAM" id="SignalP"/>
    </source>
</evidence>
<keyword evidence="8" id="KW-0339">Growth factor</keyword>
<feature type="signal peptide" evidence="14">
    <location>
        <begin position="1"/>
        <end position="24"/>
    </location>
</feature>
<evidence type="ECO:0000256" key="8">
    <source>
        <dbReference type="ARBA" id="ARBA00023030"/>
    </source>
</evidence>
<evidence type="ECO:0000256" key="12">
    <source>
        <dbReference type="PROSITE-ProRule" id="PRU00076"/>
    </source>
</evidence>
<dbReference type="SMART" id="SM00181">
    <property type="entry name" value="EGF"/>
    <property type="match status" value="1"/>
</dbReference>
<keyword evidence="5 13" id="KW-0812">Transmembrane</keyword>
<evidence type="ECO:0000256" key="5">
    <source>
        <dbReference type="ARBA" id="ARBA00022692"/>
    </source>
</evidence>
<sequence>MSYWRRISSSLVFLGLHFLQIVWGKTTVAPLCKSGENCTTASVQTTANPGVSLIRIVECAADIKNYCVNGQCLYLLDEDEHYCRCEQGYMGLRCTDTDIVRKTMTEEYLALTIFLTALLLLAISLVVFFAYKWYTLKKSSQPNQKYKEVNTQGI</sequence>
<keyword evidence="4 12" id="KW-0245">EGF-like domain</keyword>
<dbReference type="AlphaFoldDB" id="A0AAV7D9H1"/>
<feature type="disulfide bond" evidence="12">
    <location>
        <begin position="85"/>
        <end position="94"/>
    </location>
</feature>
<dbReference type="PROSITE" id="PS00022">
    <property type="entry name" value="EGF_1"/>
    <property type="match status" value="1"/>
</dbReference>
<dbReference type="GO" id="GO:0007173">
    <property type="term" value="P:epidermal growth factor receptor signaling pathway"/>
    <property type="evidence" value="ECO:0007669"/>
    <property type="project" value="TreeGrafter"/>
</dbReference>
<reference evidence="16" key="1">
    <citation type="thesis" date="2020" institute="ProQuest LLC" country="789 East Eisenhower Parkway, Ann Arbor, MI, USA">
        <title>Comparative Genomics and Chromosome Evolution.</title>
        <authorList>
            <person name="Mudd A.B."/>
        </authorList>
    </citation>
    <scope>NUCLEOTIDE SEQUENCE</scope>
    <source>
        <strain evidence="16">237g6f4</strain>
        <tissue evidence="16">Blood</tissue>
    </source>
</reference>